<accession>A0AA43U949</accession>
<dbReference type="PANTHER" id="PTHR12835:SF5">
    <property type="entry name" value="BIOTIN--PROTEIN LIGASE"/>
    <property type="match status" value="1"/>
</dbReference>
<organism evidence="3 4">
    <name type="scientific">Phoenicibacter congonensis</name>
    <dbReference type="NCBI Taxonomy" id="1944646"/>
    <lineage>
        <taxon>Bacteria</taxon>
        <taxon>Bacillati</taxon>
        <taxon>Actinomycetota</taxon>
        <taxon>Coriobacteriia</taxon>
        <taxon>Eggerthellales</taxon>
        <taxon>Eggerthellaceae</taxon>
        <taxon>Phoenicibacter</taxon>
    </lineage>
</organism>
<dbReference type="GO" id="GO:0004077">
    <property type="term" value="F:biotin--[biotin carboxyl-carrier protein] ligase activity"/>
    <property type="evidence" value="ECO:0007669"/>
    <property type="project" value="UniProtKB-EC"/>
</dbReference>
<evidence type="ECO:0000256" key="1">
    <source>
        <dbReference type="ARBA" id="ARBA00022598"/>
    </source>
</evidence>
<proteinExistence type="predicted"/>
<dbReference type="InterPro" id="IPR045864">
    <property type="entry name" value="aa-tRNA-synth_II/BPL/LPL"/>
</dbReference>
<dbReference type="EC" id="6.3.4.15" evidence="3"/>
<dbReference type="AlphaFoldDB" id="A0AA43U949"/>
<dbReference type="Proteomes" id="UP001168575">
    <property type="component" value="Unassembled WGS sequence"/>
</dbReference>
<dbReference type="NCBIfam" id="TIGR00121">
    <property type="entry name" value="birA_ligase"/>
    <property type="match status" value="1"/>
</dbReference>
<keyword evidence="4" id="KW-1185">Reference proteome</keyword>
<evidence type="ECO:0000259" key="2">
    <source>
        <dbReference type="PROSITE" id="PS51733"/>
    </source>
</evidence>
<keyword evidence="1 3" id="KW-0436">Ligase</keyword>
<comment type="caution">
    <text evidence="3">The sequence shown here is derived from an EMBL/GenBank/DDBJ whole genome shotgun (WGS) entry which is preliminary data.</text>
</comment>
<dbReference type="PROSITE" id="PS51733">
    <property type="entry name" value="BPL_LPL_CATALYTIC"/>
    <property type="match status" value="1"/>
</dbReference>
<dbReference type="PANTHER" id="PTHR12835">
    <property type="entry name" value="BIOTIN PROTEIN LIGASE"/>
    <property type="match status" value="1"/>
</dbReference>
<dbReference type="InterPro" id="IPR004408">
    <property type="entry name" value="Biotin_CoA_COase_ligase"/>
</dbReference>
<dbReference type="InterPro" id="IPR004143">
    <property type="entry name" value="BPL_LPL_catalytic"/>
</dbReference>
<evidence type="ECO:0000313" key="4">
    <source>
        <dbReference type="Proteomes" id="UP001168575"/>
    </source>
</evidence>
<protein>
    <submittedName>
        <fullName evidence="3">Biotin--[acetyl-CoA-carboxylase] ligase</fullName>
        <ecNumber evidence="3">6.3.4.15</ecNumber>
    </submittedName>
</protein>
<name>A0AA43U949_9ACTN</name>
<dbReference type="EMBL" id="JAUMVS010000061">
    <property type="protein sequence ID" value="MDO4841890.1"/>
    <property type="molecule type" value="Genomic_DNA"/>
</dbReference>
<dbReference type="SUPFAM" id="SSF55681">
    <property type="entry name" value="Class II aaRS and biotin synthetases"/>
    <property type="match status" value="1"/>
</dbReference>
<sequence>MLVDSWNVQWFDETPSTNVEVKNRINEGVAPGYVAVGRKQTSGYGMRGHVWVSPVGGLYFSLLLQPTLPPEQLSEIPMRVARAVMEGLQPLSIEELTIKPQNDIVLKRSYSPDSETREKLVGISTEIYKERLCVGIGVNVFHPEDEKEPTGANIPVYLEDFNTRELSLETVLNAVLPVLNAKLVV</sequence>
<dbReference type="Pfam" id="PF03099">
    <property type="entry name" value="BPL_LplA_LipB"/>
    <property type="match status" value="1"/>
</dbReference>
<feature type="domain" description="BPL/LPL catalytic" evidence="2">
    <location>
        <begin position="1"/>
        <end position="185"/>
    </location>
</feature>
<gene>
    <name evidence="3" type="ORF">Q3982_04355</name>
</gene>
<evidence type="ECO:0000313" key="3">
    <source>
        <dbReference type="EMBL" id="MDO4841890.1"/>
    </source>
</evidence>
<dbReference type="Gene3D" id="3.30.930.10">
    <property type="entry name" value="Bira Bifunctional Protein, Domain 2"/>
    <property type="match status" value="1"/>
</dbReference>
<dbReference type="GO" id="GO:0005737">
    <property type="term" value="C:cytoplasm"/>
    <property type="evidence" value="ECO:0007669"/>
    <property type="project" value="TreeGrafter"/>
</dbReference>
<reference evidence="3" key="1">
    <citation type="submission" date="2023-07" db="EMBL/GenBank/DDBJ databases">
        <title>Between Cages and Wild: Unraveling the Impact of Captivity on Animal Microbiomes and Antimicrobial Resistance.</title>
        <authorList>
            <person name="Schmartz G.P."/>
            <person name="Rehner J."/>
            <person name="Schuff M.J."/>
            <person name="Becker S.L."/>
            <person name="Kravczyk M."/>
            <person name="Gurevich A."/>
            <person name="Francke R."/>
            <person name="Mueller R."/>
            <person name="Keller V."/>
            <person name="Keller A."/>
        </authorList>
    </citation>
    <scope>NUCLEOTIDE SEQUENCE</scope>
    <source>
        <strain evidence="3">S12M_St_49</strain>
    </source>
</reference>